<organism evidence="1">
    <name type="scientific">freshwater metagenome</name>
    <dbReference type="NCBI Taxonomy" id="449393"/>
    <lineage>
        <taxon>unclassified sequences</taxon>
        <taxon>metagenomes</taxon>
        <taxon>ecological metagenomes</taxon>
    </lineage>
</organism>
<proteinExistence type="predicted"/>
<evidence type="ECO:0000313" key="1">
    <source>
        <dbReference type="EMBL" id="CAB4549207.1"/>
    </source>
</evidence>
<sequence>MAKDSRVALQHFIAALENHLSATMLRRGAEDPNVDRAYLLLQEAFLDYEESLQDAFEELLPFELAEDDD</sequence>
<dbReference type="EMBL" id="CAEZSN010000137">
    <property type="protein sequence ID" value="CAB4549207.1"/>
    <property type="molecule type" value="Genomic_DNA"/>
</dbReference>
<dbReference type="AlphaFoldDB" id="A0A6J6CDA2"/>
<gene>
    <name evidence="1" type="ORF">UFOPK1433_01012</name>
</gene>
<accession>A0A6J6CDA2</accession>
<reference evidence="1" key="1">
    <citation type="submission" date="2020-05" db="EMBL/GenBank/DDBJ databases">
        <authorList>
            <person name="Chiriac C."/>
            <person name="Salcher M."/>
            <person name="Ghai R."/>
            <person name="Kavagutti S V."/>
        </authorList>
    </citation>
    <scope>NUCLEOTIDE SEQUENCE</scope>
</reference>
<name>A0A6J6CDA2_9ZZZZ</name>
<protein>
    <submittedName>
        <fullName evidence="1">Unannotated protein</fullName>
    </submittedName>
</protein>